<protein>
    <submittedName>
        <fullName evidence="1">Uncharacterized protein</fullName>
    </submittedName>
</protein>
<dbReference type="Proteomes" id="UP001589702">
    <property type="component" value="Unassembled WGS sequence"/>
</dbReference>
<evidence type="ECO:0000313" key="1">
    <source>
        <dbReference type="EMBL" id="MFB9819212.1"/>
    </source>
</evidence>
<dbReference type="RefSeq" id="WP_234747989.1">
    <property type="nucleotide sequence ID" value="NZ_BAAAWN010000001.1"/>
</dbReference>
<comment type="caution">
    <text evidence="1">The sequence shown here is derived from an EMBL/GenBank/DDBJ whole genome shotgun (WGS) entry which is preliminary data.</text>
</comment>
<accession>A0ABV5XWU6</accession>
<dbReference type="InterPro" id="IPR048868">
    <property type="entry name" value="OGG-like_put"/>
</dbReference>
<organism evidence="1 2">
    <name type="scientific">Arthrobacter ramosus</name>
    <dbReference type="NCBI Taxonomy" id="1672"/>
    <lineage>
        <taxon>Bacteria</taxon>
        <taxon>Bacillati</taxon>
        <taxon>Actinomycetota</taxon>
        <taxon>Actinomycetes</taxon>
        <taxon>Micrococcales</taxon>
        <taxon>Micrococcaceae</taxon>
        <taxon>Arthrobacter</taxon>
    </lineage>
</organism>
<dbReference type="Pfam" id="PF21790">
    <property type="entry name" value="OGG"/>
    <property type="match status" value="1"/>
</dbReference>
<proteinExistence type="predicted"/>
<evidence type="ECO:0000313" key="2">
    <source>
        <dbReference type="Proteomes" id="UP001589702"/>
    </source>
</evidence>
<gene>
    <name evidence="1" type="ORF">ACFFP1_06825</name>
</gene>
<reference evidence="1 2" key="1">
    <citation type="submission" date="2024-09" db="EMBL/GenBank/DDBJ databases">
        <authorList>
            <person name="Sun Q."/>
            <person name="Mori K."/>
        </authorList>
    </citation>
    <scope>NUCLEOTIDE SEQUENCE [LARGE SCALE GENOMIC DNA]</scope>
    <source>
        <strain evidence="1 2">JCM 1334</strain>
    </source>
</reference>
<keyword evidence="2" id="KW-1185">Reference proteome</keyword>
<sequence length="239" mass="26590">MSNPAAPAPLIEWLRPRTREETIFSHKVLVNLDWWNRQPELAGQPLVGTLEDKSVTTEGKAWSSRGDLFELAAGPGTSDTLPLLWAAVAWGTGTRHRLNLKRIDAVYQDRPRAEGILRSAYIAAAKSARDGYTSMRGTRNTNGFKFLGPAFFSKVLYFAGAGNPGHPCLIVDDRVLATLRAWAGPEDKRFNYRYGYPVSTYESAVDLMQEWANTAADNLGREVAADEVERWAFEVSGRK</sequence>
<name>A0ABV5XWU6_ARTRM</name>
<dbReference type="EMBL" id="JBHMBC010000007">
    <property type="protein sequence ID" value="MFB9819212.1"/>
    <property type="molecule type" value="Genomic_DNA"/>
</dbReference>